<evidence type="ECO:0000313" key="5">
    <source>
        <dbReference type="EMBL" id="PRP66819.1"/>
    </source>
</evidence>
<evidence type="ECO:0008006" key="7">
    <source>
        <dbReference type="Google" id="ProtNLM"/>
    </source>
</evidence>
<gene>
    <name evidence="5" type="ORF">BST86_06735</name>
</gene>
<organism evidence="5 6">
    <name type="scientific">Nonlabens agnitus</name>
    <dbReference type="NCBI Taxonomy" id="870484"/>
    <lineage>
        <taxon>Bacteria</taxon>
        <taxon>Pseudomonadati</taxon>
        <taxon>Bacteroidota</taxon>
        <taxon>Flavobacteriia</taxon>
        <taxon>Flavobacteriales</taxon>
        <taxon>Flavobacteriaceae</taxon>
        <taxon>Nonlabens</taxon>
    </lineage>
</organism>
<dbReference type="RefSeq" id="WP_105982607.1">
    <property type="nucleotide sequence ID" value="NZ_MQUC01000003.1"/>
</dbReference>
<evidence type="ECO:0000256" key="2">
    <source>
        <dbReference type="ARBA" id="ARBA00023136"/>
    </source>
</evidence>
<dbReference type="EMBL" id="MQUC01000003">
    <property type="protein sequence ID" value="PRP66819.1"/>
    <property type="molecule type" value="Genomic_DNA"/>
</dbReference>
<accession>A0A2S9WTM6</accession>
<dbReference type="OrthoDB" id="603275at2"/>
<sequence length="873" mass="99138">MASNAQQFEIKGTLKDSLKEPVAFATIIASSDRDENNVLGYTTSADNGVFLLKLKQASPQDSIWITIRHLEHARKQLHFKAVSQNITVILEKQENQLKEVQLKAKRTIEVKGDTITYNVEGLKKEKDYTIEEVIARIPGVEISDSGQIKYKDKAISYLYLNGVDLLEGRYNIATRGIPADAVEDIDIMKKHNHARIDKGRTESDDVAFNLKIKKDRSLVFGSTKADAGVPFLTGLAEGTPIYIEDNFQDIASVKINNIGKSLASNGTNLTQGNADLSTLELPDVDILTEPNTNGTSISDSYWLDNESFSITNDALIKSSDQAIFKAGTTYNKGDNQIDRFSNATYFFDNDSTQVNRQTRNKLQEELFYLGLVQEINKDRLYLNNKIKLSTERTDGLSSNIQNGETIDYSYDRSTTRLSDLLEFKTTIGEQVLNNGFLIEFSESKETSFTTPAVFTDQIPSVINPDVTTQNIETKRFNIGGYSGFTFLIGKTKWEAKQRLRWSSENLQSDLFQQSTNNNRSQSSFPFASDFELNQLESSTSLKSSYQIGRFKLRVTPQISYLYLDKEELLQTDLNQKEDYLFFEPSASLSYKLSYKWNFSLSGSRNLSTSRFSQLYNGIALRDFTSLGRNPDAINVTRATSAMFFINYDDILSGFFFNNATRFNDNTSDFTFSSNIDKNGLIQTIAIERENNSTSFSNSSNFTKRFFRILRTDLRYSFSYFEGEQFFNGNAQEFKNTNHSINLELGLDNNTWYGITYNGGFNYGISKVTNLRNTNLFLKHKLELDFYTSSKSRLNVGLESVSSTTSTNDVTNNNTLTNISYYYKPNKKLFLRASMNNIFNEDFFTTVQNSSNFISQSQFSLRPRQFTIGLNYSL</sequence>
<feature type="coiled-coil region" evidence="4">
    <location>
        <begin position="83"/>
        <end position="110"/>
    </location>
</feature>
<keyword evidence="3" id="KW-0998">Cell outer membrane</keyword>
<name>A0A2S9WTM6_9FLAO</name>
<evidence type="ECO:0000256" key="4">
    <source>
        <dbReference type="SAM" id="Coils"/>
    </source>
</evidence>
<comment type="subcellular location">
    <subcellularLocation>
        <location evidence="1">Cell outer membrane</location>
    </subcellularLocation>
</comment>
<dbReference type="AlphaFoldDB" id="A0A2S9WTM6"/>
<reference evidence="5 6" key="1">
    <citation type="submission" date="2016-11" db="EMBL/GenBank/DDBJ databases">
        <title>Trade-off between light-utilization and light-protection in marine flavobacteria.</title>
        <authorList>
            <person name="Kumagai Y."/>
        </authorList>
    </citation>
    <scope>NUCLEOTIDE SEQUENCE [LARGE SCALE GENOMIC DNA]</scope>
    <source>
        <strain evidence="5 6">JCM 17109</strain>
    </source>
</reference>
<evidence type="ECO:0000313" key="6">
    <source>
        <dbReference type="Proteomes" id="UP000239532"/>
    </source>
</evidence>
<proteinExistence type="predicted"/>
<dbReference type="InterPro" id="IPR036942">
    <property type="entry name" value="Beta-barrel_TonB_sf"/>
</dbReference>
<dbReference type="SUPFAM" id="SSF56935">
    <property type="entry name" value="Porins"/>
    <property type="match status" value="1"/>
</dbReference>
<keyword evidence="2" id="KW-0472">Membrane</keyword>
<dbReference type="GO" id="GO:0009279">
    <property type="term" value="C:cell outer membrane"/>
    <property type="evidence" value="ECO:0007669"/>
    <property type="project" value="UniProtKB-SubCell"/>
</dbReference>
<evidence type="ECO:0000256" key="1">
    <source>
        <dbReference type="ARBA" id="ARBA00004442"/>
    </source>
</evidence>
<protein>
    <recommendedName>
        <fullName evidence="7">TonB-dependent receptor</fullName>
    </recommendedName>
</protein>
<comment type="caution">
    <text evidence="5">The sequence shown here is derived from an EMBL/GenBank/DDBJ whole genome shotgun (WGS) entry which is preliminary data.</text>
</comment>
<keyword evidence="6" id="KW-1185">Reference proteome</keyword>
<keyword evidence="4" id="KW-0175">Coiled coil</keyword>
<evidence type="ECO:0000256" key="3">
    <source>
        <dbReference type="ARBA" id="ARBA00023237"/>
    </source>
</evidence>
<dbReference type="Gene3D" id="2.40.170.20">
    <property type="entry name" value="TonB-dependent receptor, beta-barrel domain"/>
    <property type="match status" value="1"/>
</dbReference>
<dbReference type="Proteomes" id="UP000239532">
    <property type="component" value="Unassembled WGS sequence"/>
</dbReference>